<dbReference type="PANTHER" id="PTHR48111:SF1">
    <property type="entry name" value="TWO-COMPONENT RESPONSE REGULATOR ORR33"/>
    <property type="match status" value="1"/>
</dbReference>
<dbReference type="GO" id="GO:0005829">
    <property type="term" value="C:cytosol"/>
    <property type="evidence" value="ECO:0007669"/>
    <property type="project" value="TreeGrafter"/>
</dbReference>
<dbReference type="InterPro" id="IPR011006">
    <property type="entry name" value="CheY-like_superfamily"/>
</dbReference>
<dbReference type="PROSITE" id="PS50110">
    <property type="entry name" value="RESPONSE_REGULATORY"/>
    <property type="match status" value="1"/>
</dbReference>
<evidence type="ECO:0000313" key="10">
    <source>
        <dbReference type="EMBL" id="MXP09887.1"/>
    </source>
</evidence>
<dbReference type="SUPFAM" id="SSF52172">
    <property type="entry name" value="CheY-like"/>
    <property type="match status" value="1"/>
</dbReference>
<keyword evidence="1 6" id="KW-0597">Phosphoprotein</keyword>
<accession>A0A6I4U6G9</accession>
<feature type="domain" description="Response regulatory" evidence="8">
    <location>
        <begin position="30"/>
        <end position="151"/>
    </location>
</feature>
<dbReference type="Pfam" id="PF00072">
    <property type="entry name" value="Response_reg"/>
    <property type="match status" value="1"/>
</dbReference>
<dbReference type="PROSITE" id="PS51755">
    <property type="entry name" value="OMPR_PHOB"/>
    <property type="match status" value="1"/>
</dbReference>
<dbReference type="InterPro" id="IPR039420">
    <property type="entry name" value="WalR-like"/>
</dbReference>
<dbReference type="PANTHER" id="PTHR48111">
    <property type="entry name" value="REGULATOR OF RPOS"/>
    <property type="match status" value="1"/>
</dbReference>
<dbReference type="CDD" id="cd00383">
    <property type="entry name" value="trans_reg_C"/>
    <property type="match status" value="1"/>
</dbReference>
<dbReference type="InterPro" id="IPR001789">
    <property type="entry name" value="Sig_transdc_resp-reg_receiver"/>
</dbReference>
<evidence type="ECO:0000256" key="5">
    <source>
        <dbReference type="ARBA" id="ARBA00023163"/>
    </source>
</evidence>
<feature type="modified residue" description="4-aspartylphosphate" evidence="6">
    <location>
        <position position="80"/>
    </location>
</feature>
<feature type="DNA-binding region" description="OmpR/PhoB-type" evidence="7">
    <location>
        <begin position="160"/>
        <end position="269"/>
    </location>
</feature>
<reference evidence="10 11" key="1">
    <citation type="submission" date="2019-12" db="EMBL/GenBank/DDBJ databases">
        <title>Genomic-based taxomic classification of the family Erythrobacteraceae.</title>
        <authorList>
            <person name="Xu L."/>
        </authorList>
    </citation>
    <scope>NUCLEOTIDE SEQUENCE [LARGE SCALE GENOMIC DNA]</scope>
    <source>
        <strain evidence="10 11">LMG 29519</strain>
    </source>
</reference>
<evidence type="ECO:0000256" key="4">
    <source>
        <dbReference type="ARBA" id="ARBA00023125"/>
    </source>
</evidence>
<dbReference type="Gene3D" id="3.40.50.2300">
    <property type="match status" value="1"/>
</dbReference>
<organism evidence="10 11">
    <name type="scientific">Alteriqipengyuania halimionae</name>
    <dbReference type="NCBI Taxonomy" id="1926630"/>
    <lineage>
        <taxon>Bacteria</taxon>
        <taxon>Pseudomonadati</taxon>
        <taxon>Pseudomonadota</taxon>
        <taxon>Alphaproteobacteria</taxon>
        <taxon>Sphingomonadales</taxon>
        <taxon>Erythrobacteraceae</taxon>
        <taxon>Alteriqipengyuania</taxon>
    </lineage>
</organism>
<dbReference type="InterPro" id="IPR036388">
    <property type="entry name" value="WH-like_DNA-bd_sf"/>
</dbReference>
<dbReference type="Proteomes" id="UP000429229">
    <property type="component" value="Unassembled WGS sequence"/>
</dbReference>
<protein>
    <submittedName>
        <fullName evidence="10">Response regulator</fullName>
    </submittedName>
</protein>
<dbReference type="AlphaFoldDB" id="A0A6I4U6G9"/>
<keyword evidence="2" id="KW-0902">Two-component regulatory system</keyword>
<keyword evidence="4 7" id="KW-0238">DNA-binding</keyword>
<name>A0A6I4U6G9_9SPHN</name>
<dbReference type="GO" id="GO:0000156">
    <property type="term" value="F:phosphorelay response regulator activity"/>
    <property type="evidence" value="ECO:0007669"/>
    <property type="project" value="TreeGrafter"/>
</dbReference>
<dbReference type="RefSeq" id="WP_160616548.1">
    <property type="nucleotide sequence ID" value="NZ_WTYR01000001.1"/>
</dbReference>
<evidence type="ECO:0000256" key="3">
    <source>
        <dbReference type="ARBA" id="ARBA00023015"/>
    </source>
</evidence>
<keyword evidence="3" id="KW-0805">Transcription regulation</keyword>
<comment type="caution">
    <text evidence="10">The sequence shown here is derived from an EMBL/GenBank/DDBJ whole genome shotgun (WGS) entry which is preliminary data.</text>
</comment>
<evidence type="ECO:0000259" key="8">
    <source>
        <dbReference type="PROSITE" id="PS50110"/>
    </source>
</evidence>
<evidence type="ECO:0000256" key="2">
    <source>
        <dbReference type="ARBA" id="ARBA00023012"/>
    </source>
</evidence>
<dbReference type="Gene3D" id="1.10.10.10">
    <property type="entry name" value="Winged helix-like DNA-binding domain superfamily/Winged helix DNA-binding domain"/>
    <property type="match status" value="1"/>
</dbReference>
<dbReference type="SMART" id="SM00448">
    <property type="entry name" value="REC"/>
    <property type="match status" value="1"/>
</dbReference>
<dbReference type="GO" id="GO:0000976">
    <property type="term" value="F:transcription cis-regulatory region binding"/>
    <property type="evidence" value="ECO:0007669"/>
    <property type="project" value="TreeGrafter"/>
</dbReference>
<dbReference type="SMART" id="SM00862">
    <property type="entry name" value="Trans_reg_C"/>
    <property type="match status" value="1"/>
</dbReference>
<sequence length="288" mass="31651">MSSAPKNAAAMKAATLDREVALRTGKLFEGARALVLEDEIGEEIRQTLHSAGFAQVDLVITGEDAVEKLAANAYDVVVLDRINPGMEGLEVLDRIRDGTDLRTLPDTPVLVYSLLGGEDQRIHGLLARGADDYIPKPASAEELVARVAAQLRGRVKPKPRDEWSIAPIAIDEQARVVSIHGEPINLTTRETDLLIELYREQGNPLSQSMLWDRCWIGKGWSHMPEEFANTVDQAIKRLRRSLKKQCTAIPDAYHPLVMNIWAQGFALRNLASMPDDAAADLDGDGAKT</sequence>
<dbReference type="EMBL" id="WTYR01000001">
    <property type="protein sequence ID" value="MXP09887.1"/>
    <property type="molecule type" value="Genomic_DNA"/>
</dbReference>
<dbReference type="Pfam" id="PF00486">
    <property type="entry name" value="Trans_reg_C"/>
    <property type="match status" value="1"/>
</dbReference>
<evidence type="ECO:0000256" key="1">
    <source>
        <dbReference type="ARBA" id="ARBA00022553"/>
    </source>
</evidence>
<dbReference type="OrthoDB" id="9782655at2"/>
<keyword evidence="5" id="KW-0804">Transcription</keyword>
<dbReference type="GO" id="GO:0006355">
    <property type="term" value="P:regulation of DNA-templated transcription"/>
    <property type="evidence" value="ECO:0007669"/>
    <property type="project" value="InterPro"/>
</dbReference>
<evidence type="ECO:0000259" key="9">
    <source>
        <dbReference type="PROSITE" id="PS51755"/>
    </source>
</evidence>
<dbReference type="InterPro" id="IPR001867">
    <property type="entry name" value="OmpR/PhoB-type_DNA-bd"/>
</dbReference>
<feature type="domain" description="OmpR/PhoB-type" evidence="9">
    <location>
        <begin position="160"/>
        <end position="269"/>
    </location>
</feature>
<evidence type="ECO:0000256" key="6">
    <source>
        <dbReference type="PROSITE-ProRule" id="PRU00169"/>
    </source>
</evidence>
<keyword evidence="11" id="KW-1185">Reference proteome</keyword>
<evidence type="ECO:0000313" key="11">
    <source>
        <dbReference type="Proteomes" id="UP000429229"/>
    </source>
</evidence>
<gene>
    <name evidence="10" type="ORF">GRI68_06815</name>
</gene>
<dbReference type="Gene3D" id="6.10.250.690">
    <property type="match status" value="1"/>
</dbReference>
<proteinExistence type="predicted"/>
<dbReference type="GO" id="GO:0032993">
    <property type="term" value="C:protein-DNA complex"/>
    <property type="evidence" value="ECO:0007669"/>
    <property type="project" value="TreeGrafter"/>
</dbReference>
<evidence type="ECO:0000256" key="7">
    <source>
        <dbReference type="PROSITE-ProRule" id="PRU01091"/>
    </source>
</evidence>